<dbReference type="Proteomes" id="UP001223261">
    <property type="component" value="Chromosome"/>
</dbReference>
<dbReference type="Gene3D" id="3.50.50.60">
    <property type="entry name" value="FAD/NAD(P)-binding domain"/>
    <property type="match status" value="3"/>
</dbReference>
<dbReference type="PRINTS" id="PR00469">
    <property type="entry name" value="PNDRDTASEII"/>
</dbReference>
<keyword evidence="1" id="KW-0560">Oxidoreductase</keyword>
<gene>
    <name evidence="3" type="ORF">PYH69_02295</name>
</gene>
<protein>
    <submittedName>
        <fullName evidence="3">FAD-dependent oxidoreductase</fullName>
    </submittedName>
</protein>
<proteinExistence type="predicted"/>
<dbReference type="Pfam" id="PF07992">
    <property type="entry name" value="Pyr_redox_2"/>
    <property type="match status" value="1"/>
</dbReference>
<dbReference type="SUPFAM" id="SSF51905">
    <property type="entry name" value="FAD/NAD(P)-binding domain"/>
    <property type="match status" value="1"/>
</dbReference>
<feature type="domain" description="FAD/NAD(P)-binding" evidence="2">
    <location>
        <begin position="2"/>
        <end position="148"/>
    </location>
</feature>
<accession>A0AAP1RR70</accession>
<evidence type="ECO:0000259" key="2">
    <source>
        <dbReference type="Pfam" id="PF07992"/>
    </source>
</evidence>
<dbReference type="AlphaFoldDB" id="A0AAP1RR70"/>
<dbReference type="PANTHER" id="PTHR42949:SF3">
    <property type="entry name" value="ANAEROBIC GLYCEROL-3-PHOSPHATE DEHYDROGENASE SUBUNIT B"/>
    <property type="match status" value="1"/>
</dbReference>
<dbReference type="PRINTS" id="PR00368">
    <property type="entry name" value="FADPNR"/>
</dbReference>
<dbReference type="InterPro" id="IPR051691">
    <property type="entry name" value="Metab_Enz_Cyan_OpOx_G3PDH"/>
</dbReference>
<evidence type="ECO:0000313" key="3">
    <source>
        <dbReference type="EMBL" id="WHI60477.1"/>
    </source>
</evidence>
<sequence>MFDVIIIGAGPAGASAARILMKDKKVLLLDEYYRIGGRLIGQLYEENNESIWNGYEKAETLSDDLHHPHLTVKLSTSVTDIQHFKEYYRINTTKGNFESKYLIVCTGAQELTPALPGATLPGVMTVGAAQVLTNVQRVAPGNKGAIVGVNVLSSAILSELHMANIEIKSMSIPYHNKINTEEAKPLSVFNSMLNVSHMAPNIFIKLGTKLLKAIPKIQPLAFKFLPRKGIKIFDTPVYFKKAVTSINGKEKVESITLKNVDKHGNIISNKEEIVPVDFVCLSGGLTPLTELLGLLNVSFIYIESLGGYIPLHNDVMETEVNNLYVAGNITGIEGAKVAMKQGEIAAYQILGSFEKVKETQNSLATERKQATIQFHNNIEKGRESIQNYWELSLHKNR</sequence>
<evidence type="ECO:0000256" key="1">
    <source>
        <dbReference type="ARBA" id="ARBA00023002"/>
    </source>
</evidence>
<dbReference type="InterPro" id="IPR023753">
    <property type="entry name" value="FAD/NAD-binding_dom"/>
</dbReference>
<organism evidence="3 4">
    <name type="scientific">Mammaliicoccus lentus</name>
    <name type="common">Staphylococcus lentus</name>
    <dbReference type="NCBI Taxonomy" id="42858"/>
    <lineage>
        <taxon>Bacteria</taxon>
        <taxon>Bacillati</taxon>
        <taxon>Bacillota</taxon>
        <taxon>Bacilli</taxon>
        <taxon>Bacillales</taxon>
        <taxon>Staphylococcaceae</taxon>
        <taxon>Mammaliicoccus</taxon>
    </lineage>
</organism>
<dbReference type="PANTHER" id="PTHR42949">
    <property type="entry name" value="ANAEROBIC GLYCEROL-3-PHOSPHATE DEHYDROGENASE SUBUNIT B"/>
    <property type="match status" value="1"/>
</dbReference>
<name>A0AAP1RR70_MAMLE</name>
<dbReference type="GO" id="GO:0016491">
    <property type="term" value="F:oxidoreductase activity"/>
    <property type="evidence" value="ECO:0007669"/>
    <property type="project" value="UniProtKB-KW"/>
</dbReference>
<dbReference type="EMBL" id="CP118848">
    <property type="protein sequence ID" value="WHI60477.1"/>
    <property type="molecule type" value="Genomic_DNA"/>
</dbReference>
<dbReference type="InterPro" id="IPR036188">
    <property type="entry name" value="FAD/NAD-bd_sf"/>
</dbReference>
<reference evidence="3" key="1">
    <citation type="journal article" date="2023" name="Antibiotics">
        <title>Prevalence and Molecular Characterization of Methicillin-Resistant Staphylococci (MRS) and Mammaliicocci (MRM) in Dromedary Camels from Algeria: First Detection of SCCmec-mecC Hybrid in Methicillin-Resistant Mammaliicoccus lentus.</title>
        <authorList>
            <person name="Belhout C."/>
            <person name="Boyen F."/>
            <person name="Vereecke N."/>
            <person name="Theuns S."/>
            <person name="Taibi N."/>
            <person name="Stegger M."/>
            <person name="de la Fe-Rodriguez P.Y."/>
            <person name="Bouayad L."/>
            <person name="Elgroud R."/>
            <person name="Butaye P."/>
        </authorList>
    </citation>
    <scope>NUCLEOTIDE SEQUENCE</scope>
    <source>
        <strain evidence="3">7048</strain>
    </source>
</reference>
<evidence type="ECO:0000313" key="4">
    <source>
        <dbReference type="Proteomes" id="UP001223261"/>
    </source>
</evidence>